<dbReference type="AlphaFoldDB" id="A0A2A4TB86"/>
<dbReference type="InterPro" id="IPR036977">
    <property type="entry name" value="DNA_primase_Znf_CHC2"/>
</dbReference>
<dbReference type="GO" id="GO:0008270">
    <property type="term" value="F:zinc ion binding"/>
    <property type="evidence" value="ECO:0007669"/>
    <property type="project" value="InterPro"/>
</dbReference>
<dbReference type="GO" id="GO:0003677">
    <property type="term" value="F:DNA binding"/>
    <property type="evidence" value="ECO:0007669"/>
    <property type="project" value="InterPro"/>
</dbReference>
<reference evidence="2" key="1">
    <citation type="submission" date="2017-08" db="EMBL/GenBank/DDBJ databases">
        <title>A dynamic microbial community with high functional redundancy inhabits the cold, oxic subseafloor aquifer.</title>
        <authorList>
            <person name="Tully B.J."/>
            <person name="Wheat C.G."/>
            <person name="Glazer B.T."/>
            <person name="Huber J.A."/>
        </authorList>
    </citation>
    <scope>NUCLEOTIDE SEQUENCE [LARGE SCALE GENOMIC DNA]</scope>
</reference>
<dbReference type="Proteomes" id="UP000218113">
    <property type="component" value="Unassembled WGS sequence"/>
</dbReference>
<accession>A0A2A4TB86</accession>
<name>A0A2A4TB86_9DELT</name>
<evidence type="ECO:0000313" key="2">
    <source>
        <dbReference type="Proteomes" id="UP000218113"/>
    </source>
</evidence>
<protein>
    <submittedName>
        <fullName evidence="1">Uncharacterized protein</fullName>
    </submittedName>
</protein>
<dbReference type="EMBL" id="NVSR01000001">
    <property type="protein sequence ID" value="PCI30886.1"/>
    <property type="molecule type" value="Genomic_DNA"/>
</dbReference>
<proteinExistence type="predicted"/>
<dbReference type="GO" id="GO:0006260">
    <property type="term" value="P:DNA replication"/>
    <property type="evidence" value="ECO:0007669"/>
    <property type="project" value="InterPro"/>
</dbReference>
<comment type="caution">
    <text evidence="1">The sequence shown here is derived from an EMBL/GenBank/DDBJ whole genome shotgun (WGS) entry which is preliminary data.</text>
</comment>
<dbReference type="Gene3D" id="3.90.580.10">
    <property type="entry name" value="Zinc finger, CHC2-type domain"/>
    <property type="match status" value="1"/>
</dbReference>
<evidence type="ECO:0000313" key="1">
    <source>
        <dbReference type="EMBL" id="PCI30886.1"/>
    </source>
</evidence>
<sequence>MADITEYKYIFDHEALNEIPITDILERFCEPKGSNKYTCPGEHKGSKVVKVHTGTNSCHCYDNQCEFYSNGSLMNVAIAYKKSFSEACRWLSEEFNKPMIPNPEYKGSDKATSNYTPRTTGFTAPAPIFEIEYEEFDPLKAYSNVKVETYLDRYDDMDVAQRLKMVYTFMYRFILKSFSQKAKFGFYLDKRGLTYSKAMNSIAYMSVKDAEVLLQEMRKHFNDLDLMAFGILYDKDHKHAGQWKFSSIDKGGLLFVPSFDLYSDMVTGFMVRPTHPPKWMIDKKTKELQLSKTDIVKPFPFGLTNQLLTSDNPYVFMTEGHPDGFVFPDVIDINGKEFDTLRVPNPGTSGLIESKMKVLKNKTVLIAYDQDEAGRSACFGYVMLQSNKEGKLKFPDDEKGHKELELVKHRHELNAEKYSLNEYKGILQKLGKAGVNAIPISWDIVYGGDLNDLEINGNFEEVWETAFKPLLR</sequence>
<organism evidence="1 2">
    <name type="scientific">SAR324 cluster bacterium</name>
    <dbReference type="NCBI Taxonomy" id="2024889"/>
    <lineage>
        <taxon>Bacteria</taxon>
        <taxon>Deltaproteobacteria</taxon>
        <taxon>SAR324 cluster</taxon>
    </lineage>
</organism>
<gene>
    <name evidence="1" type="ORF">COB67_00080</name>
</gene>